<dbReference type="EMBL" id="AZBU02000005">
    <property type="protein sequence ID" value="TKR76566.1"/>
    <property type="molecule type" value="Genomic_DNA"/>
</dbReference>
<protein>
    <submittedName>
        <fullName evidence="2">Uncharacterized protein</fullName>
    </submittedName>
</protein>
<evidence type="ECO:0000313" key="3">
    <source>
        <dbReference type="Proteomes" id="UP000298663"/>
    </source>
</evidence>
<reference evidence="2 3" key="1">
    <citation type="journal article" date="2015" name="Genome Biol.">
        <title>Comparative genomics of Steinernema reveals deeply conserved gene regulatory networks.</title>
        <authorList>
            <person name="Dillman A.R."/>
            <person name="Macchietto M."/>
            <person name="Porter C.F."/>
            <person name="Rogers A."/>
            <person name="Williams B."/>
            <person name="Antoshechkin I."/>
            <person name="Lee M.M."/>
            <person name="Goodwin Z."/>
            <person name="Lu X."/>
            <person name="Lewis E.E."/>
            <person name="Goodrich-Blair H."/>
            <person name="Stock S.P."/>
            <person name="Adams B.J."/>
            <person name="Sternberg P.W."/>
            <person name="Mortazavi A."/>
        </authorList>
    </citation>
    <scope>NUCLEOTIDE SEQUENCE [LARGE SCALE GENOMIC DNA]</scope>
    <source>
        <strain evidence="2 3">ALL</strain>
    </source>
</reference>
<evidence type="ECO:0000313" key="2">
    <source>
        <dbReference type="EMBL" id="TKR76566.1"/>
    </source>
</evidence>
<organism evidence="2 3">
    <name type="scientific">Steinernema carpocapsae</name>
    <name type="common">Entomopathogenic nematode</name>
    <dbReference type="NCBI Taxonomy" id="34508"/>
    <lineage>
        <taxon>Eukaryota</taxon>
        <taxon>Metazoa</taxon>
        <taxon>Ecdysozoa</taxon>
        <taxon>Nematoda</taxon>
        <taxon>Chromadorea</taxon>
        <taxon>Rhabditida</taxon>
        <taxon>Tylenchina</taxon>
        <taxon>Panagrolaimomorpha</taxon>
        <taxon>Strongyloidoidea</taxon>
        <taxon>Steinernematidae</taxon>
        <taxon>Steinernema</taxon>
    </lineage>
</organism>
<accession>A0A4U5N2E8</accession>
<gene>
    <name evidence="2" type="ORF">L596_017685</name>
</gene>
<proteinExistence type="predicted"/>
<sequence>MARLTLLLAFVLLFVAVSTYKGRYGRSVRYPPNPYEPVYYPGYKNEGFYQPEMEKSFDHAANDQYKKSDYVSCEGILCM</sequence>
<name>A0A4U5N2E8_STECR</name>
<keyword evidence="1" id="KW-0732">Signal</keyword>
<reference evidence="2 3" key="2">
    <citation type="journal article" date="2019" name="G3 (Bethesda)">
        <title>Hybrid Assembly of the Genome of the Entomopathogenic Nematode Steinernema carpocapsae Identifies the X-Chromosome.</title>
        <authorList>
            <person name="Serra L."/>
            <person name="Macchietto M."/>
            <person name="Macias-Munoz A."/>
            <person name="McGill C.J."/>
            <person name="Rodriguez I.M."/>
            <person name="Rodriguez B."/>
            <person name="Murad R."/>
            <person name="Mortazavi A."/>
        </authorList>
    </citation>
    <scope>NUCLEOTIDE SEQUENCE [LARGE SCALE GENOMIC DNA]</scope>
    <source>
        <strain evidence="2 3">ALL</strain>
    </source>
</reference>
<comment type="caution">
    <text evidence="2">The sequence shown here is derived from an EMBL/GenBank/DDBJ whole genome shotgun (WGS) entry which is preliminary data.</text>
</comment>
<feature type="chain" id="PRO_5020238551" evidence="1">
    <location>
        <begin position="20"/>
        <end position="79"/>
    </location>
</feature>
<keyword evidence="3" id="KW-1185">Reference proteome</keyword>
<dbReference type="AlphaFoldDB" id="A0A4U5N2E8"/>
<dbReference type="Proteomes" id="UP000298663">
    <property type="component" value="Unassembled WGS sequence"/>
</dbReference>
<evidence type="ECO:0000256" key="1">
    <source>
        <dbReference type="SAM" id="SignalP"/>
    </source>
</evidence>
<feature type="signal peptide" evidence="1">
    <location>
        <begin position="1"/>
        <end position="19"/>
    </location>
</feature>